<gene>
    <name evidence="7" type="primary">PNLIPRP2_0</name>
    <name evidence="7" type="ORF">Bhyg_16535</name>
</gene>
<dbReference type="AlphaFoldDB" id="A0A9Q0MLP9"/>
<dbReference type="SUPFAM" id="SSF53474">
    <property type="entry name" value="alpha/beta-Hydrolases"/>
    <property type="match status" value="1"/>
</dbReference>
<proteinExistence type="inferred from homology"/>
<keyword evidence="3" id="KW-0964">Secreted</keyword>
<dbReference type="InterPro" id="IPR013818">
    <property type="entry name" value="Lipase"/>
</dbReference>
<dbReference type="PANTHER" id="PTHR11610">
    <property type="entry name" value="LIPASE"/>
    <property type="match status" value="1"/>
</dbReference>
<protein>
    <submittedName>
        <fullName evidence="7">Pancreatic lipase-related protein 2</fullName>
    </submittedName>
</protein>
<organism evidence="7 8">
    <name type="scientific">Pseudolycoriella hygida</name>
    <dbReference type="NCBI Taxonomy" id="35572"/>
    <lineage>
        <taxon>Eukaryota</taxon>
        <taxon>Metazoa</taxon>
        <taxon>Ecdysozoa</taxon>
        <taxon>Arthropoda</taxon>
        <taxon>Hexapoda</taxon>
        <taxon>Insecta</taxon>
        <taxon>Pterygota</taxon>
        <taxon>Neoptera</taxon>
        <taxon>Endopterygota</taxon>
        <taxon>Diptera</taxon>
        <taxon>Nematocera</taxon>
        <taxon>Sciaroidea</taxon>
        <taxon>Sciaridae</taxon>
        <taxon>Pseudolycoriella</taxon>
    </lineage>
</organism>
<evidence type="ECO:0000313" key="8">
    <source>
        <dbReference type="Proteomes" id="UP001151699"/>
    </source>
</evidence>
<dbReference type="GO" id="GO:0016042">
    <property type="term" value="P:lipid catabolic process"/>
    <property type="evidence" value="ECO:0007669"/>
    <property type="project" value="TreeGrafter"/>
</dbReference>
<dbReference type="InterPro" id="IPR000734">
    <property type="entry name" value="TAG_lipase"/>
</dbReference>
<dbReference type="CDD" id="cd00707">
    <property type="entry name" value="Pancreat_lipase_like"/>
    <property type="match status" value="1"/>
</dbReference>
<evidence type="ECO:0000256" key="1">
    <source>
        <dbReference type="ARBA" id="ARBA00004613"/>
    </source>
</evidence>
<dbReference type="PANTHER" id="PTHR11610:SF173">
    <property type="entry name" value="LIPASE DOMAIN-CONTAINING PROTEIN-RELATED"/>
    <property type="match status" value="1"/>
</dbReference>
<comment type="subcellular location">
    <subcellularLocation>
        <location evidence="1">Secreted</location>
    </subcellularLocation>
</comment>
<dbReference type="GO" id="GO:0016298">
    <property type="term" value="F:lipase activity"/>
    <property type="evidence" value="ECO:0007669"/>
    <property type="project" value="InterPro"/>
</dbReference>
<dbReference type="InterPro" id="IPR033906">
    <property type="entry name" value="Lipase_N"/>
</dbReference>
<sequence>MKTIILTLMLVVPFVLTLPIEDKEITTTFNPIRDVAFLVFTRENPTDGQEVNINDMFTVRNSNYNSSRPTKMLIHGAWGDRYNPTNLILCPALLEAGDFNVIVVDWGVGAMDMENLMINYRAASVATSLFLNRLSDSGLLSFNDLTLIGHSMGAHVAGFTGKKVRGRINTIIGLDIANVGNVNDPATRLDSTDAEYVQIIQTETLFIAMSVPIAHANFYPGGGMFQPYCGGDFECNHMIAIDYFAESLTAVQNQFYAQRCSSMDEMRENACTTSDSVYLMGGMPVDRELRGIFRLPVNPTRPFAVGPLSVQ</sequence>
<dbReference type="InterPro" id="IPR029058">
    <property type="entry name" value="AB_hydrolase_fold"/>
</dbReference>
<feature type="chain" id="PRO_5040394131" evidence="5">
    <location>
        <begin position="18"/>
        <end position="311"/>
    </location>
</feature>
<accession>A0A9Q0MLP9</accession>
<evidence type="ECO:0000256" key="4">
    <source>
        <dbReference type="RuleBase" id="RU004262"/>
    </source>
</evidence>
<dbReference type="PRINTS" id="PR00821">
    <property type="entry name" value="TAGLIPASE"/>
</dbReference>
<comment type="similarity">
    <text evidence="2 4">Belongs to the AB hydrolase superfamily. Lipase family.</text>
</comment>
<reference evidence="7" key="1">
    <citation type="submission" date="2022-07" db="EMBL/GenBank/DDBJ databases">
        <authorList>
            <person name="Trinca V."/>
            <person name="Uliana J.V.C."/>
            <person name="Torres T.T."/>
            <person name="Ward R.J."/>
            <person name="Monesi N."/>
        </authorList>
    </citation>
    <scope>NUCLEOTIDE SEQUENCE</scope>
    <source>
        <strain evidence="7">HSMRA1968</strain>
        <tissue evidence="7">Whole embryos</tissue>
    </source>
</reference>
<evidence type="ECO:0000256" key="3">
    <source>
        <dbReference type="ARBA" id="ARBA00022525"/>
    </source>
</evidence>
<dbReference type="Proteomes" id="UP001151699">
    <property type="component" value="Unassembled WGS sequence"/>
</dbReference>
<keyword evidence="5" id="KW-0732">Signal</keyword>
<keyword evidence="8" id="KW-1185">Reference proteome</keyword>
<name>A0A9Q0MLP9_9DIPT</name>
<feature type="domain" description="Lipase" evidence="6">
    <location>
        <begin position="33"/>
        <end position="273"/>
    </location>
</feature>
<dbReference type="Gene3D" id="3.40.50.1820">
    <property type="entry name" value="alpha/beta hydrolase"/>
    <property type="match status" value="1"/>
</dbReference>
<feature type="signal peptide" evidence="5">
    <location>
        <begin position="1"/>
        <end position="17"/>
    </location>
</feature>
<dbReference type="Pfam" id="PF00151">
    <property type="entry name" value="Lipase"/>
    <property type="match status" value="1"/>
</dbReference>
<evidence type="ECO:0000259" key="6">
    <source>
        <dbReference type="Pfam" id="PF00151"/>
    </source>
</evidence>
<dbReference type="GO" id="GO:0017171">
    <property type="term" value="F:serine hydrolase activity"/>
    <property type="evidence" value="ECO:0007669"/>
    <property type="project" value="TreeGrafter"/>
</dbReference>
<comment type="caution">
    <text evidence="7">The sequence shown here is derived from an EMBL/GenBank/DDBJ whole genome shotgun (WGS) entry which is preliminary data.</text>
</comment>
<evidence type="ECO:0000256" key="2">
    <source>
        <dbReference type="ARBA" id="ARBA00010701"/>
    </source>
</evidence>
<dbReference type="EMBL" id="WJQU01003121">
    <property type="protein sequence ID" value="KAJ6627587.1"/>
    <property type="molecule type" value="Genomic_DNA"/>
</dbReference>
<dbReference type="OrthoDB" id="199913at2759"/>
<evidence type="ECO:0000313" key="7">
    <source>
        <dbReference type="EMBL" id="KAJ6627587.1"/>
    </source>
</evidence>
<dbReference type="GO" id="GO:0005615">
    <property type="term" value="C:extracellular space"/>
    <property type="evidence" value="ECO:0007669"/>
    <property type="project" value="TreeGrafter"/>
</dbReference>
<evidence type="ECO:0000256" key="5">
    <source>
        <dbReference type="SAM" id="SignalP"/>
    </source>
</evidence>